<feature type="compositionally biased region" description="Acidic residues" evidence="1">
    <location>
        <begin position="29"/>
        <end position="40"/>
    </location>
</feature>
<accession>A0A811S0H1</accession>
<keyword evidence="3" id="KW-1185">Reference proteome</keyword>
<evidence type="ECO:0000256" key="1">
    <source>
        <dbReference type="SAM" id="MobiDB-lite"/>
    </source>
</evidence>
<organism evidence="2 3">
    <name type="scientific">Miscanthus lutarioriparius</name>
    <dbReference type="NCBI Taxonomy" id="422564"/>
    <lineage>
        <taxon>Eukaryota</taxon>
        <taxon>Viridiplantae</taxon>
        <taxon>Streptophyta</taxon>
        <taxon>Embryophyta</taxon>
        <taxon>Tracheophyta</taxon>
        <taxon>Spermatophyta</taxon>
        <taxon>Magnoliopsida</taxon>
        <taxon>Liliopsida</taxon>
        <taxon>Poales</taxon>
        <taxon>Poaceae</taxon>
        <taxon>PACMAD clade</taxon>
        <taxon>Panicoideae</taxon>
        <taxon>Andropogonodae</taxon>
        <taxon>Andropogoneae</taxon>
        <taxon>Saccharinae</taxon>
        <taxon>Miscanthus</taxon>
    </lineage>
</organism>
<sequence>MARFRDRCLLTSVLSGFRNQWPGKTKYEDDSEATEEDGGNIEDGWRYGNNADDEEMLDED</sequence>
<evidence type="ECO:0000313" key="3">
    <source>
        <dbReference type="Proteomes" id="UP000604825"/>
    </source>
</evidence>
<feature type="region of interest" description="Disordered" evidence="1">
    <location>
        <begin position="21"/>
        <end position="60"/>
    </location>
</feature>
<comment type="caution">
    <text evidence="2">The sequence shown here is derived from an EMBL/GenBank/DDBJ whole genome shotgun (WGS) entry which is preliminary data.</text>
</comment>
<feature type="compositionally biased region" description="Acidic residues" evidence="1">
    <location>
        <begin position="51"/>
        <end position="60"/>
    </location>
</feature>
<name>A0A811S0H1_9POAL</name>
<reference evidence="2" key="1">
    <citation type="submission" date="2020-10" db="EMBL/GenBank/DDBJ databases">
        <authorList>
            <person name="Han B."/>
            <person name="Lu T."/>
            <person name="Zhao Q."/>
            <person name="Huang X."/>
            <person name="Zhao Y."/>
        </authorList>
    </citation>
    <scope>NUCLEOTIDE SEQUENCE</scope>
</reference>
<evidence type="ECO:0000313" key="2">
    <source>
        <dbReference type="EMBL" id="CAD6335029.1"/>
    </source>
</evidence>
<dbReference type="EMBL" id="CAJGYO010000017">
    <property type="protein sequence ID" value="CAD6335029.1"/>
    <property type="molecule type" value="Genomic_DNA"/>
</dbReference>
<dbReference type="Proteomes" id="UP000604825">
    <property type="component" value="Unassembled WGS sequence"/>
</dbReference>
<dbReference type="AlphaFoldDB" id="A0A811S0H1"/>
<proteinExistence type="predicted"/>
<protein>
    <submittedName>
        <fullName evidence="2">Uncharacterized protein</fullName>
    </submittedName>
</protein>
<gene>
    <name evidence="2" type="ORF">NCGR_LOCUS59127</name>
</gene>